<dbReference type="CDD" id="cd06173">
    <property type="entry name" value="MFS_MefA_like"/>
    <property type="match status" value="1"/>
</dbReference>
<dbReference type="GO" id="GO:0022857">
    <property type="term" value="F:transmembrane transporter activity"/>
    <property type="evidence" value="ECO:0007669"/>
    <property type="project" value="InterPro"/>
</dbReference>
<proteinExistence type="predicted"/>
<feature type="transmembrane region" description="Helical" evidence="6">
    <location>
        <begin position="359"/>
        <end position="382"/>
    </location>
</feature>
<dbReference type="SUPFAM" id="SSF103473">
    <property type="entry name" value="MFS general substrate transporter"/>
    <property type="match status" value="1"/>
</dbReference>
<evidence type="ECO:0000259" key="7">
    <source>
        <dbReference type="PROSITE" id="PS50850"/>
    </source>
</evidence>
<dbReference type="EMBL" id="CP016793">
    <property type="protein sequence ID" value="ANZ39460.1"/>
    <property type="molecule type" value="Genomic_DNA"/>
</dbReference>
<feature type="transmembrane region" description="Helical" evidence="6">
    <location>
        <begin position="322"/>
        <end position="347"/>
    </location>
</feature>
<comment type="subcellular location">
    <subcellularLocation>
        <location evidence="1">Cell membrane</location>
        <topology evidence="1">Multi-pass membrane protein</topology>
    </subcellularLocation>
</comment>
<dbReference type="KEGG" id="led:BBK82_28825"/>
<dbReference type="InterPro" id="IPR022324">
    <property type="entry name" value="Bacilysin_exporter_BacE_put"/>
</dbReference>
<name>A0A1B2HP19_9PSEU</name>
<dbReference type="InterPro" id="IPR011701">
    <property type="entry name" value="MFS"/>
</dbReference>
<dbReference type="AlphaFoldDB" id="A0A1B2HP19"/>
<keyword evidence="3 6" id="KW-0812">Transmembrane</keyword>
<feature type="transmembrane region" description="Helical" evidence="6">
    <location>
        <begin position="270"/>
        <end position="291"/>
    </location>
</feature>
<dbReference type="PRINTS" id="PR01988">
    <property type="entry name" value="EXPORTERBACE"/>
</dbReference>
<feature type="transmembrane region" description="Helical" evidence="6">
    <location>
        <begin position="97"/>
        <end position="122"/>
    </location>
</feature>
<dbReference type="PANTHER" id="PTHR23513">
    <property type="entry name" value="INTEGRAL MEMBRANE EFFLUX PROTEIN-RELATED"/>
    <property type="match status" value="1"/>
</dbReference>
<accession>A0A1B2HP19</accession>
<dbReference type="PANTHER" id="PTHR23513:SF6">
    <property type="entry name" value="MAJOR FACILITATOR SUPERFAMILY ASSOCIATED DOMAIN-CONTAINING PROTEIN"/>
    <property type="match status" value="1"/>
</dbReference>
<gene>
    <name evidence="8" type="ORF">BBK82_28825</name>
</gene>
<evidence type="ECO:0000256" key="6">
    <source>
        <dbReference type="SAM" id="Phobius"/>
    </source>
</evidence>
<keyword evidence="5 6" id="KW-0472">Membrane</keyword>
<feature type="transmembrane region" description="Helical" evidence="6">
    <location>
        <begin position="176"/>
        <end position="204"/>
    </location>
</feature>
<evidence type="ECO:0000313" key="9">
    <source>
        <dbReference type="Proteomes" id="UP000093053"/>
    </source>
</evidence>
<organism evidence="8 9">
    <name type="scientific">Lentzea guizhouensis</name>
    <dbReference type="NCBI Taxonomy" id="1586287"/>
    <lineage>
        <taxon>Bacteria</taxon>
        <taxon>Bacillati</taxon>
        <taxon>Actinomycetota</taxon>
        <taxon>Actinomycetes</taxon>
        <taxon>Pseudonocardiales</taxon>
        <taxon>Pseudonocardiaceae</taxon>
        <taxon>Lentzea</taxon>
    </lineage>
</organism>
<evidence type="ECO:0000256" key="3">
    <source>
        <dbReference type="ARBA" id="ARBA00022692"/>
    </source>
</evidence>
<dbReference type="Gene3D" id="1.20.1250.20">
    <property type="entry name" value="MFS general substrate transporter like domains"/>
    <property type="match status" value="1"/>
</dbReference>
<evidence type="ECO:0000313" key="8">
    <source>
        <dbReference type="EMBL" id="ANZ39460.1"/>
    </source>
</evidence>
<dbReference type="PROSITE" id="PS50850">
    <property type="entry name" value="MFS"/>
    <property type="match status" value="1"/>
</dbReference>
<sequence>MARCVVKIGCDGARRGTGGGELMWLKVLRDRRLRVLFVGQVLNMFGNTALVIALGIWVLELTGSSGAAGVIFFLIAVPTLCAPFIGLLVDRFPRRKVLIWADLGACVLVSLLVFWPSVWLIYFVTLGYGVSAQVYRAARGGLVHSMVREDELGDVNSVFGALNQALRIVGPLAGAAVFAAFGGSAVAVLDAVTYLASIVSLLLLRGVPDLTRAPEREPIVPALLAGVRHIVATPALRRMVVAGAVAFTGAGMLNVAMFDLVTDGLGQPPEFLGVLGSVQGAGAVLGAVVVGRLMRRRGEFVTAAAGFLLNGAGLGLAATTTLAGVCAGAVLIGLGLPMILVAAVTLVQRRTPNEMQGRAIAASEAMVDLPYTVAIGVATVVIGSVGYLAIYVVQAAVFLAVGLVVLRIRDQVRQTA</sequence>
<dbReference type="Pfam" id="PF07690">
    <property type="entry name" value="MFS_1"/>
    <property type="match status" value="1"/>
</dbReference>
<dbReference type="Proteomes" id="UP000093053">
    <property type="component" value="Chromosome"/>
</dbReference>
<feature type="transmembrane region" description="Helical" evidence="6">
    <location>
        <begin position="239"/>
        <end position="258"/>
    </location>
</feature>
<feature type="transmembrane region" description="Helical" evidence="6">
    <location>
        <begin position="65"/>
        <end position="85"/>
    </location>
</feature>
<evidence type="ECO:0000256" key="4">
    <source>
        <dbReference type="ARBA" id="ARBA00022989"/>
    </source>
</evidence>
<dbReference type="InterPro" id="IPR036259">
    <property type="entry name" value="MFS_trans_sf"/>
</dbReference>
<keyword evidence="2" id="KW-1003">Cell membrane</keyword>
<feature type="domain" description="Major facilitator superfamily (MFS) profile" evidence="7">
    <location>
        <begin position="32"/>
        <end position="413"/>
    </location>
</feature>
<dbReference type="InterPro" id="IPR020846">
    <property type="entry name" value="MFS_dom"/>
</dbReference>
<evidence type="ECO:0000256" key="5">
    <source>
        <dbReference type="ARBA" id="ARBA00023136"/>
    </source>
</evidence>
<feature type="transmembrane region" description="Helical" evidence="6">
    <location>
        <begin position="388"/>
        <end position="406"/>
    </location>
</feature>
<reference evidence="8 9" key="1">
    <citation type="submission" date="2016-07" db="EMBL/GenBank/DDBJ databases">
        <title>Complete genome sequence of the Lentzea guizhouensis DHS C013.</title>
        <authorList>
            <person name="Cao C."/>
        </authorList>
    </citation>
    <scope>NUCLEOTIDE SEQUENCE [LARGE SCALE GENOMIC DNA]</scope>
    <source>
        <strain evidence="8 9">DHS C013</strain>
    </source>
</reference>
<keyword evidence="4 6" id="KW-1133">Transmembrane helix</keyword>
<protein>
    <recommendedName>
        <fullName evidence="7">Major facilitator superfamily (MFS) profile domain-containing protein</fullName>
    </recommendedName>
</protein>
<keyword evidence="9" id="KW-1185">Reference proteome</keyword>
<evidence type="ECO:0000256" key="1">
    <source>
        <dbReference type="ARBA" id="ARBA00004651"/>
    </source>
</evidence>
<feature type="transmembrane region" description="Helical" evidence="6">
    <location>
        <begin position="35"/>
        <end position="59"/>
    </location>
</feature>
<dbReference type="STRING" id="1586287.BBK82_28825"/>
<evidence type="ECO:0000256" key="2">
    <source>
        <dbReference type="ARBA" id="ARBA00022475"/>
    </source>
</evidence>
<feature type="transmembrane region" description="Helical" evidence="6">
    <location>
        <begin position="298"/>
        <end position="316"/>
    </location>
</feature>
<dbReference type="GO" id="GO:0005886">
    <property type="term" value="C:plasma membrane"/>
    <property type="evidence" value="ECO:0007669"/>
    <property type="project" value="UniProtKB-SubCell"/>
</dbReference>